<dbReference type="PANTHER" id="PTHR46332:SF5">
    <property type="entry name" value="ASPARTATE BETA-HYDROXYLASE DOMAIN CONTAINING 2"/>
    <property type="match status" value="1"/>
</dbReference>
<evidence type="ECO:0000313" key="5">
    <source>
        <dbReference type="EMBL" id="ABY27983.1"/>
    </source>
</evidence>
<organism evidence="5 6">
    <name type="scientific">Ostreococcus tauri virus OtV5</name>
    <dbReference type="NCBI Taxonomy" id="1785753"/>
    <lineage>
        <taxon>Viruses</taxon>
        <taxon>Varidnaviria</taxon>
        <taxon>Bamfordvirae</taxon>
        <taxon>Nucleocytoviricota</taxon>
        <taxon>Megaviricetes</taxon>
        <taxon>Algavirales</taxon>
        <taxon>Phycodnaviridae</taxon>
        <taxon>Prasinovirus</taxon>
        <taxon>Prasinovirus ostreotauri</taxon>
    </lineage>
</organism>
<feature type="domain" description="Aspartyl/asparaginy/proline hydroxylase" evidence="4">
    <location>
        <begin position="8"/>
        <end position="181"/>
    </location>
</feature>
<dbReference type="InterPro" id="IPR051821">
    <property type="entry name" value="Asp/Asn_beta-hydroxylase"/>
</dbReference>
<dbReference type="InterPro" id="IPR007803">
    <property type="entry name" value="Asp/Arg/Pro-Hydrxlase"/>
</dbReference>
<evidence type="ECO:0000256" key="3">
    <source>
        <dbReference type="ARBA" id="ARBA00023002"/>
    </source>
</evidence>
<proteinExistence type="inferred from homology"/>
<dbReference type="GeneID" id="5845793"/>
<dbReference type="OrthoDB" id="9795at10239"/>
<evidence type="ECO:0000259" key="4">
    <source>
        <dbReference type="Pfam" id="PF05118"/>
    </source>
</evidence>
<evidence type="ECO:0000256" key="1">
    <source>
        <dbReference type="ARBA" id="ARBA00007730"/>
    </source>
</evidence>
<name>A9YWA0_9PHYC</name>
<dbReference type="RefSeq" id="YP_001648279.1">
    <property type="nucleotide sequence ID" value="NC_010191.2"/>
</dbReference>
<keyword evidence="6" id="KW-1185">Reference proteome</keyword>
<dbReference type="Pfam" id="PF05118">
    <property type="entry name" value="Asp_Arg_Hydrox"/>
    <property type="match status" value="1"/>
</dbReference>
<evidence type="ECO:0000256" key="2">
    <source>
        <dbReference type="ARBA" id="ARBA00022964"/>
    </source>
</evidence>
<dbReference type="Proteomes" id="UP000203890">
    <property type="component" value="Segment"/>
</dbReference>
<keyword evidence="3" id="KW-0560">Oxidoreductase</keyword>
<gene>
    <name evidence="5" type="ORF">OtV5_183</name>
</gene>
<dbReference type="InterPro" id="IPR027443">
    <property type="entry name" value="IPNS-like_sf"/>
</dbReference>
<reference evidence="5 6" key="1">
    <citation type="journal article" date="2008" name="PLoS ONE">
        <title>Life-cycle and genome of OtV5, a large DNA virus of the pelagic marine unicellular green alga Ostreococcus tauri.</title>
        <authorList>
            <person name="Derelle E."/>
            <person name="Ferraz C."/>
            <person name="Escande M.L."/>
            <person name="Eychenie S."/>
            <person name="Cooke R."/>
            <person name="Piganeau G."/>
            <person name="Desdevises Y."/>
            <person name="Bellec L."/>
            <person name="Moreau H."/>
            <person name="Grimsley N."/>
        </authorList>
    </citation>
    <scope>NUCLEOTIDE SEQUENCE [LARGE SCALE GENOMIC DNA]</scope>
    <source>
        <strain evidence="5 6">OtV5</strain>
    </source>
</reference>
<dbReference type="PANTHER" id="PTHR46332">
    <property type="entry name" value="ASPARTATE BETA-HYDROXYLASE DOMAIN-CONTAINING PROTEIN 2"/>
    <property type="match status" value="1"/>
</dbReference>
<dbReference type="EMBL" id="EU304328">
    <property type="protein sequence ID" value="ABY27983.1"/>
    <property type="molecule type" value="Genomic_DNA"/>
</dbReference>
<dbReference type="Gene3D" id="2.60.120.330">
    <property type="entry name" value="B-lactam Antibiotic, Isopenicillin N Synthase, Chain"/>
    <property type="match status" value="1"/>
</dbReference>
<dbReference type="GO" id="GO:0051213">
    <property type="term" value="F:dioxygenase activity"/>
    <property type="evidence" value="ECO:0007669"/>
    <property type="project" value="UniProtKB-KW"/>
</dbReference>
<dbReference type="SUPFAM" id="SSF51197">
    <property type="entry name" value="Clavaminate synthase-like"/>
    <property type="match status" value="1"/>
</dbReference>
<sequence>MKLKELKDHWKDIRAELDELPDVFISEKPRPTGEWEGSELLKEVVAQYTSGKCGWLKGGQDHVQEDWISWPLIWAGKPVLGNCLKCPKTHALLSQINGIHIAGFALMKGGVKLKEHTDPVGSNYKCTYHLGLKCPEGCYLHHQTLGVTSEEDGKHLVMNARFPHWAENTSEEDRVILYIECY</sequence>
<keyword evidence="2" id="KW-0223">Dioxygenase</keyword>
<comment type="similarity">
    <text evidence="1">Belongs to the aspartyl/asparaginyl beta-hydroxylase family.</text>
</comment>
<accession>A9YWA0</accession>
<protein>
    <submittedName>
        <fullName evidence="5">Putative aspartyl/asparaginyl beta-hydroxylase</fullName>
    </submittedName>
</protein>
<dbReference type="KEGG" id="vg:5845793"/>
<evidence type="ECO:0000313" key="6">
    <source>
        <dbReference type="Proteomes" id="UP000203890"/>
    </source>
</evidence>